<dbReference type="Proteomes" id="UP001054945">
    <property type="component" value="Unassembled WGS sequence"/>
</dbReference>
<comment type="caution">
    <text evidence="1">The sequence shown here is derived from an EMBL/GenBank/DDBJ whole genome shotgun (WGS) entry which is preliminary data.</text>
</comment>
<gene>
    <name evidence="1" type="ORF">CEXT_155431</name>
</gene>
<evidence type="ECO:0000313" key="1">
    <source>
        <dbReference type="EMBL" id="GIY87762.1"/>
    </source>
</evidence>
<sequence length="132" mass="15172">MLKKAYENDINCGISVFYQGHTSIEDGLRSGDPPVPPQTRFIFQNDLKILHVLTRMVPKMLSPDQKQIMSDIVKVCNLVQDFIYMINADDYFLKEVVTGDETHILLRPLEKMSFNSIDHHEVRKILLGPKQG</sequence>
<organism evidence="1 2">
    <name type="scientific">Caerostris extrusa</name>
    <name type="common">Bark spider</name>
    <name type="synonym">Caerostris bankana</name>
    <dbReference type="NCBI Taxonomy" id="172846"/>
    <lineage>
        <taxon>Eukaryota</taxon>
        <taxon>Metazoa</taxon>
        <taxon>Ecdysozoa</taxon>
        <taxon>Arthropoda</taxon>
        <taxon>Chelicerata</taxon>
        <taxon>Arachnida</taxon>
        <taxon>Araneae</taxon>
        <taxon>Araneomorphae</taxon>
        <taxon>Entelegynae</taxon>
        <taxon>Araneoidea</taxon>
        <taxon>Araneidae</taxon>
        <taxon>Caerostris</taxon>
    </lineage>
</organism>
<keyword evidence="2" id="KW-1185">Reference proteome</keyword>
<proteinExistence type="predicted"/>
<name>A0AAV4WY87_CAEEX</name>
<accession>A0AAV4WY87</accession>
<dbReference type="EMBL" id="BPLR01016972">
    <property type="protein sequence ID" value="GIY87762.1"/>
    <property type="molecule type" value="Genomic_DNA"/>
</dbReference>
<dbReference type="AlphaFoldDB" id="A0AAV4WY87"/>
<protein>
    <submittedName>
        <fullName evidence="1">Uncharacterized protein</fullName>
    </submittedName>
</protein>
<reference evidence="1 2" key="1">
    <citation type="submission" date="2021-06" db="EMBL/GenBank/DDBJ databases">
        <title>Caerostris extrusa draft genome.</title>
        <authorList>
            <person name="Kono N."/>
            <person name="Arakawa K."/>
        </authorList>
    </citation>
    <scope>NUCLEOTIDE SEQUENCE [LARGE SCALE GENOMIC DNA]</scope>
</reference>
<evidence type="ECO:0000313" key="2">
    <source>
        <dbReference type="Proteomes" id="UP001054945"/>
    </source>
</evidence>